<organism evidence="2 3">
    <name type="scientific">Riccia fluitans</name>
    <dbReference type="NCBI Taxonomy" id="41844"/>
    <lineage>
        <taxon>Eukaryota</taxon>
        <taxon>Viridiplantae</taxon>
        <taxon>Streptophyta</taxon>
        <taxon>Embryophyta</taxon>
        <taxon>Marchantiophyta</taxon>
        <taxon>Marchantiopsida</taxon>
        <taxon>Marchantiidae</taxon>
        <taxon>Marchantiales</taxon>
        <taxon>Ricciaceae</taxon>
        <taxon>Riccia</taxon>
    </lineage>
</organism>
<dbReference type="AlphaFoldDB" id="A0ABD1YZB6"/>
<proteinExistence type="predicted"/>
<name>A0ABD1YZB6_9MARC</name>
<keyword evidence="1" id="KW-1133">Transmembrane helix</keyword>
<comment type="caution">
    <text evidence="2">The sequence shown here is derived from an EMBL/GenBank/DDBJ whole genome shotgun (WGS) entry which is preliminary data.</text>
</comment>
<evidence type="ECO:0000313" key="3">
    <source>
        <dbReference type="Proteomes" id="UP001605036"/>
    </source>
</evidence>
<sequence>MAVADDERRDWNWTRRVQIHFLSSSSRSFPHIPTGGRSGLDFGRLPSGSSLSWAWRERSERQEFIQVMSPPADINPGLRSRRLRATRALDLPVQDPESSWAVGGQRFLRVLSVTIPTRGWRYLNLAVAGCQALVVAAAAWGTALRSADWPN</sequence>
<keyword evidence="1" id="KW-0812">Transmembrane</keyword>
<feature type="transmembrane region" description="Helical" evidence="1">
    <location>
        <begin position="122"/>
        <end position="143"/>
    </location>
</feature>
<reference evidence="2 3" key="1">
    <citation type="submission" date="2024-09" db="EMBL/GenBank/DDBJ databases">
        <title>Chromosome-scale assembly of Riccia fluitans.</title>
        <authorList>
            <person name="Paukszto L."/>
            <person name="Sawicki J."/>
            <person name="Karawczyk K."/>
            <person name="Piernik-Szablinska J."/>
            <person name="Szczecinska M."/>
            <person name="Mazdziarz M."/>
        </authorList>
    </citation>
    <scope>NUCLEOTIDE SEQUENCE [LARGE SCALE GENOMIC DNA]</scope>
    <source>
        <strain evidence="2">Rf_01</strain>
        <tissue evidence="2">Aerial parts of the thallus</tissue>
    </source>
</reference>
<dbReference type="Proteomes" id="UP001605036">
    <property type="component" value="Unassembled WGS sequence"/>
</dbReference>
<protein>
    <submittedName>
        <fullName evidence="2">Uncharacterized protein</fullName>
    </submittedName>
</protein>
<accession>A0ABD1YZB6</accession>
<evidence type="ECO:0000256" key="1">
    <source>
        <dbReference type="SAM" id="Phobius"/>
    </source>
</evidence>
<keyword evidence="1" id="KW-0472">Membrane</keyword>
<evidence type="ECO:0000313" key="2">
    <source>
        <dbReference type="EMBL" id="KAL2636030.1"/>
    </source>
</evidence>
<gene>
    <name evidence="2" type="ORF">R1flu_007509</name>
</gene>
<keyword evidence="3" id="KW-1185">Reference proteome</keyword>
<dbReference type="EMBL" id="JBHFFA010000003">
    <property type="protein sequence ID" value="KAL2636030.1"/>
    <property type="molecule type" value="Genomic_DNA"/>
</dbReference>